<evidence type="ECO:0000313" key="4">
    <source>
        <dbReference type="Proteomes" id="UP001589774"/>
    </source>
</evidence>
<dbReference type="RefSeq" id="WP_168204600.1">
    <property type="nucleotide sequence ID" value="NZ_JBHLWO010000002.1"/>
</dbReference>
<dbReference type="InterPro" id="IPR036249">
    <property type="entry name" value="Thioredoxin-like_sf"/>
</dbReference>
<keyword evidence="4" id="KW-1185">Reference proteome</keyword>
<dbReference type="EMBL" id="JBHLWO010000002">
    <property type="protein sequence ID" value="MFC0320787.1"/>
    <property type="molecule type" value="Genomic_DNA"/>
</dbReference>
<dbReference type="Gene3D" id="3.40.30.10">
    <property type="entry name" value="Glutaredoxin"/>
    <property type="match status" value="1"/>
</dbReference>
<evidence type="ECO:0000259" key="2">
    <source>
        <dbReference type="PROSITE" id="PS51352"/>
    </source>
</evidence>
<dbReference type="Proteomes" id="UP001589774">
    <property type="component" value="Unassembled WGS sequence"/>
</dbReference>
<dbReference type="PANTHER" id="PTHR42852">
    <property type="entry name" value="THIOL:DISULFIDE INTERCHANGE PROTEIN DSBE"/>
    <property type="match status" value="1"/>
</dbReference>
<dbReference type="CDD" id="cd02966">
    <property type="entry name" value="TlpA_like_family"/>
    <property type="match status" value="1"/>
</dbReference>
<organism evidence="3 4">
    <name type="scientific">Olivibacter oleidegradans</name>
    <dbReference type="NCBI Taxonomy" id="760123"/>
    <lineage>
        <taxon>Bacteria</taxon>
        <taxon>Pseudomonadati</taxon>
        <taxon>Bacteroidota</taxon>
        <taxon>Sphingobacteriia</taxon>
        <taxon>Sphingobacteriales</taxon>
        <taxon>Sphingobacteriaceae</taxon>
        <taxon>Olivibacter</taxon>
    </lineage>
</organism>
<name>A0ABV6HPG8_9SPHI</name>
<dbReference type="Pfam" id="PF00578">
    <property type="entry name" value="AhpC-TSA"/>
    <property type="match status" value="1"/>
</dbReference>
<protein>
    <submittedName>
        <fullName evidence="3">TlpA family protein disulfide reductase</fullName>
    </submittedName>
</protein>
<dbReference type="InterPro" id="IPR050553">
    <property type="entry name" value="Thioredoxin_ResA/DsbE_sf"/>
</dbReference>
<dbReference type="PROSITE" id="PS51352">
    <property type="entry name" value="THIOREDOXIN_2"/>
    <property type="match status" value="1"/>
</dbReference>
<dbReference type="PANTHER" id="PTHR42852:SF13">
    <property type="entry name" value="PROTEIN DIPZ"/>
    <property type="match status" value="1"/>
</dbReference>
<dbReference type="InterPro" id="IPR000866">
    <property type="entry name" value="AhpC/TSA"/>
</dbReference>
<proteinExistence type="predicted"/>
<dbReference type="SUPFAM" id="SSF52833">
    <property type="entry name" value="Thioredoxin-like"/>
    <property type="match status" value="1"/>
</dbReference>
<dbReference type="InterPro" id="IPR013766">
    <property type="entry name" value="Thioredoxin_domain"/>
</dbReference>
<accession>A0ABV6HPG8</accession>
<keyword evidence="1" id="KW-0732">Signal</keyword>
<sequence>MRRQSVYILLYFVLFFSSYSSAQQAVIIGKNTNAKDGTEVWFYQSIDGDPANQAFMYEKAVFQNGTFKKSLPINSPMMVMINNNPYIPKLRLILTPGDSLHINITQTGAKNQPVVSFEGNNAKGQQYFLSSDLYNKAYIIEQKIAQILAEAKGNDRLILSLEQFKNTLLAELSTLKENKACSEDFCKQATREIEAKFLLTVSNVISNRNQPHIKDHYQIKLSDIQIQQLYKYLFTKYDPFSEQYRDVFIITRTENAVEKCRLIDKGILEGTARNTLGLWTGGDKVRDAAPAELQEKMLATNLLFDVNFQTKSNEEIVNAYLRFKEAFPASPYNKILNKYFDQSSTGQIGPYTFGEYKAKDNTFEILSTDSLKDLGDFVKQNFKGKPVLIDFWATWCAPCKKEFSNAKLVQDYSKKNNLALLYLSVDFPKNGDGWIKDIELYQLEGYHYLITNNSYPVISKITNQPVMPIPRYMLYNKDGKLVNNNLPWPSQSEQLFKEIDKLLNE</sequence>
<reference evidence="3 4" key="1">
    <citation type="submission" date="2024-09" db="EMBL/GenBank/DDBJ databases">
        <authorList>
            <person name="Sun Q."/>
            <person name="Mori K."/>
        </authorList>
    </citation>
    <scope>NUCLEOTIDE SEQUENCE [LARGE SCALE GENOMIC DNA]</scope>
    <source>
        <strain evidence="3 4">CCM 7765</strain>
    </source>
</reference>
<comment type="caution">
    <text evidence="3">The sequence shown here is derived from an EMBL/GenBank/DDBJ whole genome shotgun (WGS) entry which is preliminary data.</text>
</comment>
<feature type="domain" description="Thioredoxin" evidence="2">
    <location>
        <begin position="329"/>
        <end position="504"/>
    </location>
</feature>
<gene>
    <name evidence="3" type="ORF">ACFFI0_20850</name>
</gene>
<evidence type="ECO:0000256" key="1">
    <source>
        <dbReference type="SAM" id="SignalP"/>
    </source>
</evidence>
<evidence type="ECO:0000313" key="3">
    <source>
        <dbReference type="EMBL" id="MFC0320787.1"/>
    </source>
</evidence>
<feature type="chain" id="PRO_5045612353" evidence="1">
    <location>
        <begin position="23"/>
        <end position="505"/>
    </location>
</feature>
<feature type="signal peptide" evidence="1">
    <location>
        <begin position="1"/>
        <end position="22"/>
    </location>
</feature>